<evidence type="ECO:0000313" key="2">
    <source>
        <dbReference type="Proteomes" id="UP000828941"/>
    </source>
</evidence>
<comment type="caution">
    <text evidence="1">The sequence shown here is derived from an EMBL/GenBank/DDBJ whole genome shotgun (WGS) entry which is preliminary data.</text>
</comment>
<proteinExistence type="predicted"/>
<dbReference type="EMBL" id="CM039431">
    <property type="protein sequence ID" value="KAI4337711.1"/>
    <property type="molecule type" value="Genomic_DNA"/>
</dbReference>
<dbReference type="Proteomes" id="UP000828941">
    <property type="component" value="Chromosome 6"/>
</dbReference>
<protein>
    <submittedName>
        <fullName evidence="1">Uncharacterized protein</fullName>
    </submittedName>
</protein>
<name>A0ACB9NRM8_BAUVA</name>
<keyword evidence="2" id="KW-1185">Reference proteome</keyword>
<sequence>MLASPNSIETLPGTMKSGNAVSAVLVAVVVIVAGVIEYEISLQVNNPNSIVGILYKEGGGVSLSLRQQEIASGIYPSFYQGHGNSEVFGITLKVLKRGLLNEEVEKNSMKNDKTKMNNVAFSLTIRVPVQMKMGAMALHGATTKYDVTCQLSEDILVKSTRMISQQCQTKRI</sequence>
<gene>
    <name evidence="1" type="ORF">L6164_016095</name>
</gene>
<accession>A0ACB9NRM8</accession>
<reference evidence="1 2" key="1">
    <citation type="journal article" date="2022" name="DNA Res.">
        <title>Chromosomal-level genome assembly of the orchid tree Bauhinia variegata (Leguminosae; Cercidoideae) supports the allotetraploid origin hypothesis of Bauhinia.</title>
        <authorList>
            <person name="Zhong Y."/>
            <person name="Chen Y."/>
            <person name="Zheng D."/>
            <person name="Pang J."/>
            <person name="Liu Y."/>
            <person name="Luo S."/>
            <person name="Meng S."/>
            <person name="Qian L."/>
            <person name="Wei D."/>
            <person name="Dai S."/>
            <person name="Zhou R."/>
        </authorList>
    </citation>
    <scope>NUCLEOTIDE SEQUENCE [LARGE SCALE GENOMIC DNA]</scope>
    <source>
        <strain evidence="1">BV-YZ2020</strain>
    </source>
</reference>
<organism evidence="1 2">
    <name type="scientific">Bauhinia variegata</name>
    <name type="common">Purple orchid tree</name>
    <name type="synonym">Phanera variegata</name>
    <dbReference type="NCBI Taxonomy" id="167791"/>
    <lineage>
        <taxon>Eukaryota</taxon>
        <taxon>Viridiplantae</taxon>
        <taxon>Streptophyta</taxon>
        <taxon>Embryophyta</taxon>
        <taxon>Tracheophyta</taxon>
        <taxon>Spermatophyta</taxon>
        <taxon>Magnoliopsida</taxon>
        <taxon>eudicotyledons</taxon>
        <taxon>Gunneridae</taxon>
        <taxon>Pentapetalae</taxon>
        <taxon>rosids</taxon>
        <taxon>fabids</taxon>
        <taxon>Fabales</taxon>
        <taxon>Fabaceae</taxon>
        <taxon>Cercidoideae</taxon>
        <taxon>Cercideae</taxon>
        <taxon>Bauhiniinae</taxon>
        <taxon>Bauhinia</taxon>
    </lineage>
</organism>
<evidence type="ECO:0000313" key="1">
    <source>
        <dbReference type="EMBL" id="KAI4337711.1"/>
    </source>
</evidence>